<name>A0ABV2EKE3_9CAUL</name>
<dbReference type="Proteomes" id="UP001549110">
    <property type="component" value="Unassembled WGS sequence"/>
</dbReference>
<proteinExistence type="predicted"/>
<gene>
    <name evidence="3" type="ORF">ABID41_002637</name>
</gene>
<comment type="caution">
    <text evidence="3">The sequence shown here is derived from an EMBL/GenBank/DDBJ whole genome shotgun (WGS) entry which is preliminary data.</text>
</comment>
<reference evidence="3 4" key="1">
    <citation type="submission" date="2024-06" db="EMBL/GenBank/DDBJ databases">
        <title>Genomic Encyclopedia of Type Strains, Phase IV (KMG-IV): sequencing the most valuable type-strain genomes for metagenomic binning, comparative biology and taxonomic classification.</title>
        <authorList>
            <person name="Goeker M."/>
        </authorList>
    </citation>
    <scope>NUCLEOTIDE SEQUENCE [LARGE SCALE GENOMIC DNA]</scope>
    <source>
        <strain evidence="3 4">DSM 17809</strain>
    </source>
</reference>
<feature type="chain" id="PRO_5046003689" description="DUF4136 domain-containing protein" evidence="1">
    <location>
        <begin position="24"/>
        <end position="198"/>
    </location>
</feature>
<dbReference type="EMBL" id="JBEPLU010000002">
    <property type="protein sequence ID" value="MET3527519.1"/>
    <property type="molecule type" value="Genomic_DNA"/>
</dbReference>
<feature type="signal peptide" evidence="1">
    <location>
        <begin position="1"/>
        <end position="23"/>
    </location>
</feature>
<keyword evidence="4" id="KW-1185">Reference proteome</keyword>
<sequence>MLPTIIRKHLSLALVFGALVVLAACAGPAGRVSVLQSDTVGIRPGSTFAWKPDATPGQGDPRVDNDIIRGRVENAIVSALTARGYRQADPSTADLLVSYHIGLRDRTDTQVATTGGRPPVVCGVRGCFHGFGWGMYGPPMDIDVRTINYVEGTMMLDLTDRQTGKLAWRSTSQRRVDQGDAAQATVNAIVADMVRSLP</sequence>
<evidence type="ECO:0000259" key="2">
    <source>
        <dbReference type="Pfam" id="PF13590"/>
    </source>
</evidence>
<evidence type="ECO:0000313" key="4">
    <source>
        <dbReference type="Proteomes" id="UP001549110"/>
    </source>
</evidence>
<dbReference type="PROSITE" id="PS51257">
    <property type="entry name" value="PROKAR_LIPOPROTEIN"/>
    <property type="match status" value="1"/>
</dbReference>
<dbReference type="RefSeq" id="WP_331929029.1">
    <property type="nucleotide sequence ID" value="NZ_JBEPLU010000002.1"/>
</dbReference>
<feature type="domain" description="DUF4136" evidence="2">
    <location>
        <begin position="45"/>
        <end position="197"/>
    </location>
</feature>
<evidence type="ECO:0000313" key="3">
    <source>
        <dbReference type="EMBL" id="MET3527519.1"/>
    </source>
</evidence>
<dbReference type="InterPro" id="IPR025411">
    <property type="entry name" value="DUF4136"/>
</dbReference>
<keyword evidence="1" id="KW-0732">Signal</keyword>
<accession>A0ABV2EKE3</accession>
<protein>
    <recommendedName>
        <fullName evidence="2">DUF4136 domain-containing protein</fullName>
    </recommendedName>
</protein>
<organism evidence="3 4">
    <name type="scientific">Phenylobacterium koreense</name>
    <dbReference type="NCBI Taxonomy" id="266125"/>
    <lineage>
        <taxon>Bacteria</taxon>
        <taxon>Pseudomonadati</taxon>
        <taxon>Pseudomonadota</taxon>
        <taxon>Alphaproteobacteria</taxon>
        <taxon>Caulobacterales</taxon>
        <taxon>Caulobacteraceae</taxon>
        <taxon>Phenylobacterium</taxon>
    </lineage>
</organism>
<dbReference type="Pfam" id="PF13590">
    <property type="entry name" value="DUF4136"/>
    <property type="match status" value="1"/>
</dbReference>
<dbReference type="Gene3D" id="3.30.160.670">
    <property type="match status" value="1"/>
</dbReference>
<evidence type="ECO:0000256" key="1">
    <source>
        <dbReference type="SAM" id="SignalP"/>
    </source>
</evidence>